<evidence type="ECO:0000256" key="1">
    <source>
        <dbReference type="ARBA" id="ARBA00006974"/>
    </source>
</evidence>
<dbReference type="OrthoDB" id="762405at2759"/>
<evidence type="ECO:0000313" key="5">
    <source>
        <dbReference type="Proteomes" id="UP000655225"/>
    </source>
</evidence>
<gene>
    <name evidence="4" type="ORF">HHK36_021022</name>
</gene>
<dbReference type="Proteomes" id="UP000655225">
    <property type="component" value="Unassembled WGS sequence"/>
</dbReference>
<dbReference type="Pfam" id="PF02519">
    <property type="entry name" value="Auxin_inducible"/>
    <property type="match status" value="1"/>
</dbReference>
<dbReference type="Pfam" id="PF14392">
    <property type="entry name" value="zf-CCHC_4"/>
    <property type="match status" value="1"/>
</dbReference>
<dbReference type="AlphaFoldDB" id="A0A834YSC3"/>
<evidence type="ECO:0000256" key="2">
    <source>
        <dbReference type="SAM" id="MobiDB-lite"/>
    </source>
</evidence>
<dbReference type="EMBL" id="JABCRI010000015">
    <property type="protein sequence ID" value="KAF8392785.1"/>
    <property type="molecule type" value="Genomic_DNA"/>
</dbReference>
<dbReference type="InterPro" id="IPR036691">
    <property type="entry name" value="Endo/exonu/phosph_ase_sf"/>
</dbReference>
<dbReference type="SUPFAM" id="SSF56219">
    <property type="entry name" value="DNase I-like"/>
    <property type="match status" value="1"/>
</dbReference>
<name>A0A834YSC3_TETSI</name>
<reference evidence="4 5" key="1">
    <citation type="submission" date="2020-04" db="EMBL/GenBank/DDBJ databases">
        <title>Plant Genome Project.</title>
        <authorList>
            <person name="Zhang R.-G."/>
        </authorList>
    </citation>
    <scope>NUCLEOTIDE SEQUENCE [LARGE SCALE GENOMIC DNA]</scope>
    <source>
        <strain evidence="4">YNK0</strain>
        <tissue evidence="4">Leaf</tissue>
    </source>
</reference>
<dbReference type="InterPro" id="IPR003676">
    <property type="entry name" value="SAUR_fam"/>
</dbReference>
<accession>A0A834YSC3</accession>
<dbReference type="PANTHER" id="PTHR33710">
    <property type="entry name" value="BNAC02G09200D PROTEIN"/>
    <property type="match status" value="1"/>
</dbReference>
<sequence length="483" mass="55209">MASAIKKVEKIRQIVKLKQVMKRWKSMSLGLRSSHSHFDSDSDPDPGSSSGSNRRIPPGYLAIYVGPERKRFCVPTRFLNLPVFVALLKKSEEEFGYPSNGGLVLPCDVGFFKGVLKVLEKDEQRFRMLDLDEFLKMGFDSSCKEGKNKNSFPGFTPLFKIYLLLAIISSIGYLVEVLYERLPSFCYHCGLVGHEVKHYNGVPLEGAGVEEHPYGPWLRVDYFHLHQHAARSIGGDRNSILWRHLAGEGSDRSSSRLRIALTCTFLGDATSNLDLVLSEVTDEKTPTQLEVFAGFIRSHGLLDLGFNGNPFSCFNKRAGKDNIRERLDRALCSVEWRLRFATALVSQKPMFGSDHSPLLVTLHPALEKGRRPFRFESMWTTHLGCLETVERAWRTPQQDELLLKLEQVQNLEPSLGHLGEELALQQELDTVLKQEEMYWAQRSWVRWLREGDSFKLFILLSLQEEYFYSIPRLVTDEMNSMLL</sequence>
<comment type="similarity">
    <text evidence="1">Belongs to the ARG7 family.</text>
</comment>
<evidence type="ECO:0000259" key="3">
    <source>
        <dbReference type="Pfam" id="PF14392"/>
    </source>
</evidence>
<dbReference type="PANTHER" id="PTHR33710:SF77">
    <property type="entry name" value="DNASE I-LIKE SUPERFAMILY PROTEIN"/>
    <property type="match status" value="1"/>
</dbReference>
<dbReference type="InterPro" id="IPR025836">
    <property type="entry name" value="Zn_knuckle_CX2CX4HX4C"/>
</dbReference>
<dbReference type="GO" id="GO:0009733">
    <property type="term" value="P:response to auxin"/>
    <property type="evidence" value="ECO:0007669"/>
    <property type="project" value="InterPro"/>
</dbReference>
<dbReference type="Gene3D" id="3.60.10.10">
    <property type="entry name" value="Endonuclease/exonuclease/phosphatase"/>
    <property type="match status" value="1"/>
</dbReference>
<protein>
    <recommendedName>
        <fullName evidence="3">Zinc knuckle CX2CX4HX4C domain-containing protein</fullName>
    </recommendedName>
</protein>
<proteinExistence type="inferred from homology"/>
<feature type="domain" description="Zinc knuckle CX2CX4HX4C" evidence="3">
    <location>
        <begin position="175"/>
        <end position="199"/>
    </location>
</feature>
<comment type="caution">
    <text evidence="4">The sequence shown here is derived from an EMBL/GenBank/DDBJ whole genome shotgun (WGS) entry which is preliminary data.</text>
</comment>
<feature type="region of interest" description="Disordered" evidence="2">
    <location>
        <begin position="33"/>
        <end position="54"/>
    </location>
</feature>
<keyword evidence="5" id="KW-1185">Reference proteome</keyword>
<organism evidence="4 5">
    <name type="scientific">Tetracentron sinense</name>
    <name type="common">Spur-leaf</name>
    <dbReference type="NCBI Taxonomy" id="13715"/>
    <lineage>
        <taxon>Eukaryota</taxon>
        <taxon>Viridiplantae</taxon>
        <taxon>Streptophyta</taxon>
        <taxon>Embryophyta</taxon>
        <taxon>Tracheophyta</taxon>
        <taxon>Spermatophyta</taxon>
        <taxon>Magnoliopsida</taxon>
        <taxon>Trochodendrales</taxon>
        <taxon>Trochodendraceae</taxon>
        <taxon>Tetracentron</taxon>
    </lineage>
</organism>
<evidence type="ECO:0000313" key="4">
    <source>
        <dbReference type="EMBL" id="KAF8392785.1"/>
    </source>
</evidence>